<dbReference type="Pfam" id="PF05649">
    <property type="entry name" value="Peptidase_M13_N"/>
    <property type="match status" value="1"/>
</dbReference>
<feature type="transmembrane region" description="Helical" evidence="9">
    <location>
        <begin position="129"/>
        <end position="150"/>
    </location>
</feature>
<dbReference type="PANTHER" id="PTHR11733">
    <property type="entry name" value="ZINC METALLOPROTEASE FAMILY M13 NEPRILYSIN-RELATED"/>
    <property type="match status" value="1"/>
</dbReference>
<reference evidence="12" key="2">
    <citation type="submission" date="2021-09" db="EMBL/GenBank/DDBJ databases">
        <authorList>
            <person name="Jia N."/>
            <person name="Wang J."/>
            <person name="Shi W."/>
            <person name="Du L."/>
            <person name="Sun Y."/>
            <person name="Zhan W."/>
            <person name="Jiang J."/>
            <person name="Wang Q."/>
            <person name="Zhang B."/>
            <person name="Ji P."/>
            <person name="Sakyi L.B."/>
            <person name="Cui X."/>
            <person name="Yuan T."/>
            <person name="Jiang B."/>
            <person name="Yang W."/>
            <person name="Lam T.T.-Y."/>
            <person name="Chang Q."/>
            <person name="Ding S."/>
            <person name="Wang X."/>
            <person name="Zhu J."/>
            <person name="Ruan X."/>
            <person name="Zhao L."/>
            <person name="Wei J."/>
            <person name="Que T."/>
            <person name="Du C."/>
            <person name="Cheng J."/>
            <person name="Dai P."/>
            <person name="Han X."/>
            <person name="Huang E."/>
            <person name="Gao Y."/>
            <person name="Liu J."/>
            <person name="Shao H."/>
            <person name="Ye R."/>
            <person name="Li L."/>
            <person name="Wei W."/>
            <person name="Wang X."/>
            <person name="Wang C."/>
            <person name="Huo Q."/>
            <person name="Li W."/>
            <person name="Guo W."/>
            <person name="Chen H."/>
            <person name="Chen S."/>
            <person name="Zhou L."/>
            <person name="Zhou L."/>
            <person name="Ni X."/>
            <person name="Tian J."/>
            <person name="Zhou Y."/>
            <person name="Sheng Y."/>
            <person name="Liu T."/>
            <person name="Pan Y."/>
            <person name="Xia L."/>
            <person name="Li J."/>
            <person name="Zhao F."/>
            <person name="Cao W."/>
        </authorList>
    </citation>
    <scope>NUCLEOTIDE SEQUENCE</scope>
    <source>
        <strain evidence="12">Rmic-2018</strain>
        <tissue evidence="12">Larvae</tissue>
    </source>
</reference>
<accession>A0A9J6DH80</accession>
<dbReference type="GO" id="GO:0005886">
    <property type="term" value="C:plasma membrane"/>
    <property type="evidence" value="ECO:0007669"/>
    <property type="project" value="TreeGrafter"/>
</dbReference>
<comment type="caution">
    <text evidence="12">The sequence shown here is derived from an EMBL/GenBank/DDBJ whole genome shotgun (WGS) entry which is preliminary data.</text>
</comment>
<evidence type="ECO:0000256" key="8">
    <source>
        <dbReference type="SAM" id="MobiDB-lite"/>
    </source>
</evidence>
<dbReference type="InterPro" id="IPR000718">
    <property type="entry name" value="Peptidase_M13"/>
</dbReference>
<sequence>MHCAQVNDVWENQENLQDEEIGQEGEIIEMVPVMATENEDQVEESGIRSASEVSHASVMEADPETGVVRAVQSAPPGPTGPPPKAAVSPHNAELIDEQKLKADKEADQMDKEMRDVELASVELFPESRLVILLALLCILWILFLILSAAVKHGVRPGCDTTTSAGGGSHDHDHSTEPPTESDETSPSGPPAGPTGSTSPTGPVGPTGSTRSTEKPLSDVYICYTEYCKKEGEYLGSLTSKSSKRACDDFYEYVCEAWKKYATPLRDNQPGAAVSTDTLLQRAMEDRLLAYIKDPTHADVTPARTMHELCTNQADADAVLLSAKELFRSWGYEWPRTASSGGTPDDVWRFAGKLLRVLGVPSIVGVEIGLEPRDLDKTIIEVGPPKGTIFYAKDVSNHRVMALFTDAVKSAVQELIPQDPAAANAAGTDVSIALAALSLLHLDDLGTSPLDFEVDSFGALGKGVQAFMGVVFEKVTSFSAGTRIMVHRGQLVRRDIDSTVNSAPPRAMLNYLGLLALVSLAPFLPDRFTQLRALHSVYTMGRAEAPTTERLCLRATIQAYPACILAASQKVHKDVQLSLWLSQLETLFVGYVRGVSWMDNLTSLFVHYKMRHHRFERFFPAKTLDECKEVSTRGTPKAMDAFVGAYGKSLLPVGLASPLSVWARYRLCLQLIQIPVGLVNSSVPTDGTVFALHLSRFAVRLYAGLSQLLYEGTVYELEIPLYFTEEAERAFDEALDCLLCDARRRFPYGLDVDRVRNALLEQVLALQLAFMAFRNLMGVRRIWHRDFQYSTLLGVTADQLFFLYYALDHCELSDEVYESHQFEAHRRLPASVRVNMALRHFMHFADSYGCAAHTPMAAGEPCRLLR</sequence>
<evidence type="ECO:0000256" key="7">
    <source>
        <dbReference type="ARBA" id="ARBA00023049"/>
    </source>
</evidence>
<dbReference type="SUPFAM" id="SSF55486">
    <property type="entry name" value="Metalloproteases ('zincins'), catalytic domain"/>
    <property type="match status" value="1"/>
</dbReference>
<evidence type="ECO:0000313" key="12">
    <source>
        <dbReference type="EMBL" id="KAH8021233.1"/>
    </source>
</evidence>
<evidence type="ECO:0000256" key="5">
    <source>
        <dbReference type="ARBA" id="ARBA00022801"/>
    </source>
</evidence>
<dbReference type="Proteomes" id="UP000821866">
    <property type="component" value="Chromosome 7"/>
</dbReference>
<evidence type="ECO:0000256" key="1">
    <source>
        <dbReference type="ARBA" id="ARBA00001947"/>
    </source>
</evidence>
<keyword evidence="5" id="KW-0378">Hydrolase</keyword>
<evidence type="ECO:0000256" key="6">
    <source>
        <dbReference type="ARBA" id="ARBA00022833"/>
    </source>
</evidence>
<keyword evidence="6" id="KW-0862">Zinc</keyword>
<gene>
    <name evidence="12" type="ORF">HPB51_013880</name>
</gene>
<dbReference type="Pfam" id="PF01431">
    <property type="entry name" value="Peptidase_M13"/>
    <property type="match status" value="1"/>
</dbReference>
<dbReference type="InterPro" id="IPR018497">
    <property type="entry name" value="Peptidase_M13_C"/>
</dbReference>
<comment type="cofactor">
    <cofactor evidence="1">
        <name>Zn(2+)</name>
        <dbReference type="ChEBI" id="CHEBI:29105"/>
    </cofactor>
</comment>
<keyword evidence="3" id="KW-0645">Protease</keyword>
<dbReference type="Gene3D" id="1.10.1380.10">
    <property type="entry name" value="Neutral endopeptidase , domain2"/>
    <property type="match status" value="1"/>
</dbReference>
<name>A0A9J6DH80_RHIMP</name>
<protein>
    <recommendedName>
        <fullName evidence="14">M13 family peptidase</fullName>
    </recommendedName>
</protein>
<proteinExistence type="inferred from homology"/>
<dbReference type="InterPro" id="IPR024079">
    <property type="entry name" value="MetalloPept_cat_dom_sf"/>
</dbReference>
<dbReference type="VEuPathDB" id="VectorBase:LOC119173407"/>
<evidence type="ECO:0000256" key="2">
    <source>
        <dbReference type="ARBA" id="ARBA00007357"/>
    </source>
</evidence>
<dbReference type="AlphaFoldDB" id="A0A9J6DH80"/>
<dbReference type="Gene3D" id="3.40.390.10">
    <property type="entry name" value="Collagenase (Catalytic Domain)"/>
    <property type="match status" value="2"/>
</dbReference>
<feature type="domain" description="Peptidase M13 C-terminal" evidence="10">
    <location>
        <begin position="764"/>
        <end position="862"/>
    </location>
</feature>
<feature type="region of interest" description="Disordered" evidence="8">
    <location>
        <begin position="70"/>
        <end position="89"/>
    </location>
</feature>
<dbReference type="InterPro" id="IPR042089">
    <property type="entry name" value="Peptidase_M13_dom_2"/>
</dbReference>
<feature type="compositionally biased region" description="Low complexity" evidence="8">
    <location>
        <begin position="193"/>
        <end position="210"/>
    </location>
</feature>
<keyword evidence="13" id="KW-1185">Reference proteome</keyword>
<evidence type="ECO:0000259" key="10">
    <source>
        <dbReference type="Pfam" id="PF01431"/>
    </source>
</evidence>
<dbReference type="GO" id="GO:0016485">
    <property type="term" value="P:protein processing"/>
    <property type="evidence" value="ECO:0007669"/>
    <property type="project" value="TreeGrafter"/>
</dbReference>
<evidence type="ECO:0000256" key="3">
    <source>
        <dbReference type="ARBA" id="ARBA00022670"/>
    </source>
</evidence>
<keyword evidence="9" id="KW-1133">Transmembrane helix</keyword>
<feature type="region of interest" description="Disordered" evidence="8">
    <location>
        <begin position="161"/>
        <end position="213"/>
    </location>
</feature>
<organism evidence="12 13">
    <name type="scientific">Rhipicephalus microplus</name>
    <name type="common">Cattle tick</name>
    <name type="synonym">Boophilus microplus</name>
    <dbReference type="NCBI Taxonomy" id="6941"/>
    <lineage>
        <taxon>Eukaryota</taxon>
        <taxon>Metazoa</taxon>
        <taxon>Ecdysozoa</taxon>
        <taxon>Arthropoda</taxon>
        <taxon>Chelicerata</taxon>
        <taxon>Arachnida</taxon>
        <taxon>Acari</taxon>
        <taxon>Parasitiformes</taxon>
        <taxon>Ixodida</taxon>
        <taxon>Ixodoidea</taxon>
        <taxon>Ixodidae</taxon>
        <taxon>Rhipicephalinae</taxon>
        <taxon>Rhipicephalus</taxon>
        <taxon>Boophilus</taxon>
    </lineage>
</organism>
<feature type="domain" description="Peptidase M13 N-terminal" evidence="11">
    <location>
        <begin position="246"/>
        <end position="560"/>
    </location>
</feature>
<reference evidence="12" key="1">
    <citation type="journal article" date="2020" name="Cell">
        <title>Large-Scale Comparative Analyses of Tick Genomes Elucidate Their Genetic Diversity and Vector Capacities.</title>
        <authorList>
            <consortium name="Tick Genome and Microbiome Consortium (TIGMIC)"/>
            <person name="Jia N."/>
            <person name="Wang J."/>
            <person name="Shi W."/>
            <person name="Du L."/>
            <person name="Sun Y."/>
            <person name="Zhan W."/>
            <person name="Jiang J.F."/>
            <person name="Wang Q."/>
            <person name="Zhang B."/>
            <person name="Ji P."/>
            <person name="Bell-Sakyi L."/>
            <person name="Cui X.M."/>
            <person name="Yuan T.T."/>
            <person name="Jiang B.G."/>
            <person name="Yang W.F."/>
            <person name="Lam T.T."/>
            <person name="Chang Q.C."/>
            <person name="Ding S.J."/>
            <person name="Wang X.J."/>
            <person name="Zhu J.G."/>
            <person name="Ruan X.D."/>
            <person name="Zhao L."/>
            <person name="Wei J.T."/>
            <person name="Ye R.Z."/>
            <person name="Que T.C."/>
            <person name="Du C.H."/>
            <person name="Zhou Y.H."/>
            <person name="Cheng J.X."/>
            <person name="Dai P.F."/>
            <person name="Guo W.B."/>
            <person name="Han X.H."/>
            <person name="Huang E.J."/>
            <person name="Li L.F."/>
            <person name="Wei W."/>
            <person name="Gao Y.C."/>
            <person name="Liu J.Z."/>
            <person name="Shao H.Z."/>
            <person name="Wang X."/>
            <person name="Wang C.C."/>
            <person name="Yang T.C."/>
            <person name="Huo Q.B."/>
            <person name="Li W."/>
            <person name="Chen H.Y."/>
            <person name="Chen S.E."/>
            <person name="Zhou L.G."/>
            <person name="Ni X.B."/>
            <person name="Tian J.H."/>
            <person name="Sheng Y."/>
            <person name="Liu T."/>
            <person name="Pan Y.S."/>
            <person name="Xia L.Y."/>
            <person name="Li J."/>
            <person name="Zhao F."/>
            <person name="Cao W.C."/>
        </authorList>
    </citation>
    <scope>NUCLEOTIDE SEQUENCE</scope>
    <source>
        <strain evidence="12">Rmic-2018</strain>
    </source>
</reference>
<feature type="compositionally biased region" description="Pro residues" evidence="8">
    <location>
        <begin position="75"/>
        <end position="84"/>
    </location>
</feature>
<dbReference type="PROSITE" id="PS51885">
    <property type="entry name" value="NEPRILYSIN"/>
    <property type="match status" value="1"/>
</dbReference>
<dbReference type="PANTHER" id="PTHR11733:SF241">
    <property type="entry name" value="GH26575P-RELATED"/>
    <property type="match status" value="1"/>
</dbReference>
<dbReference type="GO" id="GO:0046872">
    <property type="term" value="F:metal ion binding"/>
    <property type="evidence" value="ECO:0007669"/>
    <property type="project" value="UniProtKB-KW"/>
</dbReference>
<evidence type="ECO:0000259" key="11">
    <source>
        <dbReference type="Pfam" id="PF05649"/>
    </source>
</evidence>
<evidence type="ECO:0000313" key="13">
    <source>
        <dbReference type="Proteomes" id="UP000821866"/>
    </source>
</evidence>
<dbReference type="InterPro" id="IPR008753">
    <property type="entry name" value="Peptidase_M13_N"/>
</dbReference>
<dbReference type="EMBL" id="JABSTU010000009">
    <property type="protein sequence ID" value="KAH8021233.1"/>
    <property type="molecule type" value="Genomic_DNA"/>
</dbReference>
<dbReference type="GO" id="GO:0004222">
    <property type="term" value="F:metalloendopeptidase activity"/>
    <property type="evidence" value="ECO:0007669"/>
    <property type="project" value="InterPro"/>
</dbReference>
<evidence type="ECO:0000256" key="4">
    <source>
        <dbReference type="ARBA" id="ARBA00022723"/>
    </source>
</evidence>
<keyword evidence="9" id="KW-0812">Transmembrane</keyword>
<evidence type="ECO:0008006" key="14">
    <source>
        <dbReference type="Google" id="ProtNLM"/>
    </source>
</evidence>
<keyword evidence="7" id="KW-0482">Metalloprotease</keyword>
<evidence type="ECO:0000256" key="9">
    <source>
        <dbReference type="SAM" id="Phobius"/>
    </source>
</evidence>
<keyword evidence="9" id="KW-0472">Membrane</keyword>
<keyword evidence="4" id="KW-0479">Metal-binding</keyword>
<comment type="similarity">
    <text evidence="2">Belongs to the peptidase M13 family.</text>
</comment>